<evidence type="ECO:0000313" key="3">
    <source>
        <dbReference type="EMBL" id="RUL60233.1"/>
    </source>
</evidence>
<protein>
    <submittedName>
        <fullName evidence="3">DUF4129 domain-containing protein</fullName>
    </submittedName>
</protein>
<evidence type="ECO:0000256" key="1">
    <source>
        <dbReference type="SAM" id="Phobius"/>
    </source>
</evidence>
<sequence length="205" mass="24109">MIADTLTYNTRQIAEWQENGDYDYNRELMGSQMNLFEWLMGKISRFIEDLFSDVSYDTKITLYIIGGVSLLLLVLWIIYKVKPKLFHSKEETTLDYIEVEDTIYGIDFSKEIEEAKERGDWFEAVRLIYLDTLKHLSDTGRIIWQPWKTPMQYTYEMPDAALGKMTLQFVKVRYGKYEASEDDVRNMEAWQQSLQSIGEKGGADE</sequence>
<comment type="caution">
    <text evidence="3">The sequence shown here is derived from an EMBL/GenBank/DDBJ whole genome shotgun (WGS) entry which is preliminary data.</text>
</comment>
<reference evidence="3 4" key="1">
    <citation type="submission" date="2018-12" db="EMBL/GenBank/DDBJ databases">
        <title>Genome sequencing of Prevotella sp. KCOM 3155 (= JS262).</title>
        <authorList>
            <person name="Kook J.-K."/>
            <person name="Park S.-N."/>
            <person name="Lim Y.K."/>
        </authorList>
    </citation>
    <scope>NUCLEOTIDE SEQUENCE [LARGE SCALE GENOMIC DNA]</scope>
    <source>
        <strain evidence="3 4">KCOM 3155</strain>
    </source>
</reference>
<evidence type="ECO:0000313" key="4">
    <source>
        <dbReference type="Proteomes" id="UP000278983"/>
    </source>
</evidence>
<gene>
    <name evidence="3" type="ORF">EHV08_11090</name>
</gene>
<dbReference type="RefSeq" id="WP_126679325.1">
    <property type="nucleotide sequence ID" value="NZ_RYYU01000001.1"/>
</dbReference>
<keyword evidence="1" id="KW-1133">Transmembrane helix</keyword>
<accession>A0A3S0QUW6</accession>
<proteinExistence type="predicted"/>
<evidence type="ECO:0000259" key="2">
    <source>
        <dbReference type="Pfam" id="PF13559"/>
    </source>
</evidence>
<keyword evidence="4" id="KW-1185">Reference proteome</keyword>
<dbReference type="InterPro" id="IPR025403">
    <property type="entry name" value="TgpA-like_C"/>
</dbReference>
<keyword evidence="1" id="KW-0472">Membrane</keyword>
<feature type="domain" description="Protein-glutamine gamma-glutamyltransferase-like C-terminal" evidence="2">
    <location>
        <begin position="129"/>
        <end position="189"/>
    </location>
</feature>
<feature type="transmembrane region" description="Helical" evidence="1">
    <location>
        <begin position="60"/>
        <end position="79"/>
    </location>
</feature>
<dbReference type="Pfam" id="PF13559">
    <property type="entry name" value="DUF4129"/>
    <property type="match status" value="1"/>
</dbReference>
<dbReference type="OrthoDB" id="5491447at2"/>
<dbReference type="Proteomes" id="UP000278983">
    <property type="component" value="Unassembled WGS sequence"/>
</dbReference>
<dbReference type="AlphaFoldDB" id="A0A3S0QUW6"/>
<organism evidence="3 4">
    <name type="scientific">Prevotella koreensis</name>
    <dbReference type="NCBI Taxonomy" id="2490854"/>
    <lineage>
        <taxon>Bacteria</taxon>
        <taxon>Pseudomonadati</taxon>
        <taxon>Bacteroidota</taxon>
        <taxon>Bacteroidia</taxon>
        <taxon>Bacteroidales</taxon>
        <taxon>Prevotellaceae</taxon>
        <taxon>Prevotella</taxon>
    </lineage>
</organism>
<name>A0A3S0QUW6_9BACT</name>
<keyword evidence="1" id="KW-0812">Transmembrane</keyword>
<dbReference type="EMBL" id="RYYU01000001">
    <property type="protein sequence ID" value="RUL60233.1"/>
    <property type="molecule type" value="Genomic_DNA"/>
</dbReference>